<dbReference type="EC" id="2.7.11.25" evidence="3"/>
<dbReference type="PROSITE" id="PS50011">
    <property type="entry name" value="PROTEIN_KINASE_DOM"/>
    <property type="match status" value="1"/>
</dbReference>
<keyword evidence="4 11" id="KW-0728">SH3 domain</keyword>
<evidence type="ECO:0000259" key="13">
    <source>
        <dbReference type="PROSITE" id="PS50011"/>
    </source>
</evidence>
<evidence type="ECO:0000256" key="9">
    <source>
        <dbReference type="ARBA" id="ARBA00047559"/>
    </source>
</evidence>
<evidence type="ECO:0000313" key="14">
    <source>
        <dbReference type="EMBL" id="CAE6486586.1"/>
    </source>
</evidence>
<accession>A0A8H3CPP9</accession>
<evidence type="ECO:0000256" key="8">
    <source>
        <dbReference type="ARBA" id="ARBA00022840"/>
    </source>
</evidence>
<feature type="domain" description="SH3" evidence="12">
    <location>
        <begin position="151"/>
        <end position="211"/>
    </location>
</feature>
<dbReference type="InterPro" id="IPR000719">
    <property type="entry name" value="Prot_kinase_dom"/>
</dbReference>
<evidence type="ECO:0000256" key="3">
    <source>
        <dbReference type="ARBA" id="ARBA00012406"/>
    </source>
</evidence>
<keyword evidence="7" id="KW-0418">Kinase</keyword>
<evidence type="ECO:0000256" key="4">
    <source>
        <dbReference type="ARBA" id="ARBA00022443"/>
    </source>
</evidence>
<feature type="domain" description="Protein kinase" evidence="13">
    <location>
        <begin position="259"/>
        <end position="521"/>
    </location>
</feature>
<dbReference type="InterPro" id="IPR051681">
    <property type="entry name" value="Ser/Thr_Kinases-Pseudokinases"/>
</dbReference>
<reference evidence="14" key="1">
    <citation type="submission" date="2021-01" db="EMBL/GenBank/DDBJ databases">
        <authorList>
            <person name="Kaushik A."/>
        </authorList>
    </citation>
    <scope>NUCLEOTIDE SEQUENCE</scope>
    <source>
        <strain evidence="14">AG6-10EEA</strain>
    </source>
</reference>
<gene>
    <name evidence="14" type="ORF">RDB_LOCUS95970</name>
</gene>
<comment type="caution">
    <text evidence="14">The sequence shown here is derived from an EMBL/GenBank/DDBJ whole genome shotgun (WGS) entry which is preliminary data.</text>
</comment>
<protein>
    <recommendedName>
        <fullName evidence="3">mitogen-activated protein kinase kinase kinase</fullName>
        <ecNumber evidence="3">2.7.11.25</ecNumber>
    </recommendedName>
</protein>
<keyword evidence="6" id="KW-0547">Nucleotide-binding</keyword>
<keyword evidence="8" id="KW-0067">ATP-binding</keyword>
<dbReference type="Proteomes" id="UP000663853">
    <property type="component" value="Unassembled WGS sequence"/>
</dbReference>
<proteinExistence type="inferred from homology"/>
<dbReference type="GO" id="GO:0004709">
    <property type="term" value="F:MAP kinase kinase kinase activity"/>
    <property type="evidence" value="ECO:0007669"/>
    <property type="project" value="UniProtKB-EC"/>
</dbReference>
<keyword evidence="5" id="KW-0808">Transferase</keyword>
<name>A0A8H3CPP9_9AGAM</name>
<evidence type="ECO:0000256" key="11">
    <source>
        <dbReference type="PROSITE-ProRule" id="PRU00192"/>
    </source>
</evidence>
<feature type="domain" description="SH3" evidence="12">
    <location>
        <begin position="26"/>
        <end position="95"/>
    </location>
</feature>
<dbReference type="InterPro" id="IPR001245">
    <property type="entry name" value="Ser-Thr/Tyr_kinase_cat_dom"/>
</dbReference>
<dbReference type="SUPFAM" id="SSF50044">
    <property type="entry name" value="SH3-domain"/>
    <property type="match status" value="3"/>
</dbReference>
<dbReference type="CDD" id="cd00174">
    <property type="entry name" value="SH3"/>
    <property type="match status" value="1"/>
</dbReference>
<evidence type="ECO:0000313" key="15">
    <source>
        <dbReference type="Proteomes" id="UP000663853"/>
    </source>
</evidence>
<sequence length="666" mass="73544">MPLQFLAKIFPQKRRNPHSASQTTTNYISVRTALYDFTPGRSSSGGELAVKRGQMLLVLDTSNSEWSKFKIKTNRKHNNGKSGIVPNVLTQEAQFISAAAACEGFIAQADGDLTIVQNDDLSVYCIEGDWALVKGAHAAGYVPRACIKLAEEMNQAVALFDFQATEPEHLDFRAGETLAVLDRTSKDWWRCENADHEIGTVPVNLVKLVPGSTTAGGDTSSTLGRQDSPISRHTDVSTIVSRLVAHGCTDLSSCINHDTFAAHPVFHGGYSDIYRGQLSDGIMVAVKILRVTHEDFEATHLKRVARELYFWSKCSHPNVLPLLGLILFRNRVGMVSPWMGTGSLPKYLKMTPGVNRYDMCHQICEGLSYLHSMNMIHGNLKGENILISNEGVALLGGFRSSQLVNGTMKFTQTNETFTSTLRWMAPELLADSSPPHRGSDVYSLGMTLYEAMTGQIPYYRKSDALVIFQVVQRREPPERPDSIPVSHKTMDKLWELLLRCWSFEPTKRPSAADVAEAIKMLGAASVLSRKMAARAIVSELVAHGCRDLSSELDVPSFGEYPVSHGGLSDIYQGQLSDSAKVAVKVLRVSADNISQGSKHLKASSFTRFGGGRVPSYEQRNSMRPANFTYGVDVTIQTSCPYSDWQFSVTGSGWWLCGWRRETCLNI</sequence>
<evidence type="ECO:0000256" key="5">
    <source>
        <dbReference type="ARBA" id="ARBA00022679"/>
    </source>
</evidence>
<dbReference type="PROSITE" id="PS50002">
    <property type="entry name" value="SH3"/>
    <property type="match status" value="2"/>
</dbReference>
<dbReference type="Gene3D" id="2.30.30.40">
    <property type="entry name" value="SH3 Domains"/>
    <property type="match status" value="2"/>
</dbReference>
<dbReference type="Pfam" id="PF07714">
    <property type="entry name" value="PK_Tyr_Ser-Thr"/>
    <property type="match status" value="1"/>
</dbReference>
<comment type="catalytic activity">
    <reaction evidence="9">
        <text>L-threonyl-[protein] + ATP = O-phospho-L-threonyl-[protein] + ADP + H(+)</text>
        <dbReference type="Rhea" id="RHEA:46608"/>
        <dbReference type="Rhea" id="RHEA-COMP:11060"/>
        <dbReference type="Rhea" id="RHEA-COMP:11605"/>
        <dbReference type="ChEBI" id="CHEBI:15378"/>
        <dbReference type="ChEBI" id="CHEBI:30013"/>
        <dbReference type="ChEBI" id="CHEBI:30616"/>
        <dbReference type="ChEBI" id="CHEBI:61977"/>
        <dbReference type="ChEBI" id="CHEBI:456216"/>
        <dbReference type="EC" id="2.7.11.25"/>
    </reaction>
</comment>
<dbReference type="AlphaFoldDB" id="A0A8H3CPP9"/>
<evidence type="ECO:0000259" key="12">
    <source>
        <dbReference type="PROSITE" id="PS50002"/>
    </source>
</evidence>
<comment type="catalytic activity">
    <reaction evidence="10">
        <text>L-seryl-[protein] + ATP = O-phospho-L-seryl-[protein] + ADP + H(+)</text>
        <dbReference type="Rhea" id="RHEA:17989"/>
        <dbReference type="Rhea" id="RHEA-COMP:9863"/>
        <dbReference type="Rhea" id="RHEA-COMP:11604"/>
        <dbReference type="ChEBI" id="CHEBI:15378"/>
        <dbReference type="ChEBI" id="CHEBI:29999"/>
        <dbReference type="ChEBI" id="CHEBI:30616"/>
        <dbReference type="ChEBI" id="CHEBI:83421"/>
        <dbReference type="ChEBI" id="CHEBI:456216"/>
        <dbReference type="EC" id="2.7.11.25"/>
    </reaction>
</comment>
<evidence type="ECO:0000256" key="1">
    <source>
        <dbReference type="ARBA" id="ARBA00001946"/>
    </source>
</evidence>
<dbReference type="Gene3D" id="1.10.510.10">
    <property type="entry name" value="Transferase(Phosphotransferase) domain 1"/>
    <property type="match status" value="1"/>
</dbReference>
<dbReference type="SMART" id="SM00326">
    <property type="entry name" value="SH3"/>
    <property type="match status" value="3"/>
</dbReference>
<dbReference type="EMBL" id="CAJMXA010002726">
    <property type="protein sequence ID" value="CAE6486586.1"/>
    <property type="molecule type" value="Genomic_DNA"/>
</dbReference>
<comment type="cofactor">
    <cofactor evidence="1">
        <name>Mg(2+)</name>
        <dbReference type="ChEBI" id="CHEBI:18420"/>
    </cofactor>
</comment>
<organism evidence="14 15">
    <name type="scientific">Rhizoctonia solani</name>
    <dbReference type="NCBI Taxonomy" id="456999"/>
    <lineage>
        <taxon>Eukaryota</taxon>
        <taxon>Fungi</taxon>
        <taxon>Dikarya</taxon>
        <taxon>Basidiomycota</taxon>
        <taxon>Agaricomycotina</taxon>
        <taxon>Agaricomycetes</taxon>
        <taxon>Cantharellales</taxon>
        <taxon>Ceratobasidiaceae</taxon>
        <taxon>Rhizoctonia</taxon>
    </lineage>
</organism>
<evidence type="ECO:0000256" key="6">
    <source>
        <dbReference type="ARBA" id="ARBA00022741"/>
    </source>
</evidence>
<dbReference type="GO" id="GO:0005524">
    <property type="term" value="F:ATP binding"/>
    <property type="evidence" value="ECO:0007669"/>
    <property type="project" value="UniProtKB-KW"/>
</dbReference>
<evidence type="ECO:0000256" key="10">
    <source>
        <dbReference type="ARBA" id="ARBA00048329"/>
    </source>
</evidence>
<dbReference type="Pfam" id="PF00018">
    <property type="entry name" value="SH3_1"/>
    <property type="match status" value="2"/>
</dbReference>
<dbReference type="InterPro" id="IPR011009">
    <property type="entry name" value="Kinase-like_dom_sf"/>
</dbReference>
<dbReference type="PANTHER" id="PTHR44329:SF288">
    <property type="entry name" value="MITOGEN-ACTIVATED PROTEIN KINASE KINASE KINASE 20"/>
    <property type="match status" value="1"/>
</dbReference>
<dbReference type="InterPro" id="IPR001452">
    <property type="entry name" value="SH3_domain"/>
</dbReference>
<dbReference type="InterPro" id="IPR036028">
    <property type="entry name" value="SH3-like_dom_sf"/>
</dbReference>
<evidence type="ECO:0000256" key="2">
    <source>
        <dbReference type="ARBA" id="ARBA00006529"/>
    </source>
</evidence>
<comment type="similarity">
    <text evidence="2">Belongs to the protein kinase superfamily. STE Ser/Thr protein kinase family. MAP kinase kinase kinase subfamily.</text>
</comment>
<dbReference type="SUPFAM" id="SSF56112">
    <property type="entry name" value="Protein kinase-like (PK-like)"/>
    <property type="match status" value="1"/>
</dbReference>
<dbReference type="PANTHER" id="PTHR44329">
    <property type="entry name" value="SERINE/THREONINE-PROTEIN KINASE TNNI3K-RELATED"/>
    <property type="match status" value="1"/>
</dbReference>
<evidence type="ECO:0000256" key="7">
    <source>
        <dbReference type="ARBA" id="ARBA00022777"/>
    </source>
</evidence>